<sequence length="223" mass="24563">MHYTNKSEGPSMRPGPTGTGGAVALDIEAINLVEPPDLDFQSPDHWSVFCVPLGHRPAGDTNVQTRVLFRRGSTACDELELIERVTDWIRERNPDRIVTYNGASYDFPILRHRAGVTAHECPGSHTAGTDLELVLDAVEHTDLFREVKEDAGYNVPLDSALDYHDIPTPDVQLDGEEVSGADMPDLGLRMLAGDATDHERAAVKEYAESDVEPLFRLLDSLSE</sequence>
<evidence type="ECO:0000313" key="4">
    <source>
        <dbReference type="Proteomes" id="UP000003861"/>
    </source>
</evidence>
<feature type="domain" description="DNA-directed DNA polymerase family B exonuclease" evidence="2">
    <location>
        <begin position="74"/>
        <end position="115"/>
    </location>
</feature>
<gene>
    <name evidence="3" type="primary">pol</name>
    <name evidence="3" type="ORF">HLRTI_001326</name>
</gene>
<proteinExistence type="predicted"/>
<dbReference type="EMBL" id="AFNT02000012">
    <property type="protein sequence ID" value="ERJ06620.1"/>
    <property type="molecule type" value="Genomic_DNA"/>
</dbReference>
<evidence type="ECO:0000313" key="3">
    <source>
        <dbReference type="EMBL" id="ERJ06620.1"/>
    </source>
</evidence>
<evidence type="ECO:0000259" key="2">
    <source>
        <dbReference type="Pfam" id="PF03104"/>
    </source>
</evidence>
<keyword evidence="3" id="KW-0808">Transferase</keyword>
<name>U2F949_9EURY</name>
<dbReference type="Gene3D" id="3.30.420.10">
    <property type="entry name" value="Ribonuclease H-like superfamily/Ribonuclease H"/>
    <property type="match status" value="1"/>
</dbReference>
<dbReference type="Proteomes" id="UP000003861">
    <property type="component" value="Unassembled WGS sequence"/>
</dbReference>
<dbReference type="SUPFAM" id="SSF53098">
    <property type="entry name" value="Ribonuclease H-like"/>
    <property type="match status" value="1"/>
</dbReference>
<reference evidence="3 4" key="2">
    <citation type="journal article" date="2013" name="PLoS ONE">
        <title>INDIGO - INtegrated Data Warehouse of MIcrobial GenOmes with Examples from the Red Sea Extremophiles.</title>
        <authorList>
            <person name="Alam I."/>
            <person name="Antunes A."/>
            <person name="Kamau A.A."/>
            <person name="Ba Alawi W."/>
            <person name="Kalkatawi M."/>
            <person name="Stingl U."/>
            <person name="Bajic V.B."/>
        </authorList>
    </citation>
    <scope>NUCLEOTIDE SEQUENCE [LARGE SCALE GENOMIC DNA]</scope>
    <source>
        <strain evidence="3 4">SARL4B</strain>
    </source>
</reference>
<dbReference type="EC" id="2.7.7.7" evidence="3"/>
<accession>U2F949</accession>
<dbReference type="Pfam" id="PF03104">
    <property type="entry name" value="DNA_pol_B_exo1"/>
    <property type="match status" value="1"/>
</dbReference>
<dbReference type="GO" id="GO:0003676">
    <property type="term" value="F:nucleic acid binding"/>
    <property type="evidence" value="ECO:0007669"/>
    <property type="project" value="InterPro"/>
</dbReference>
<comment type="caution">
    <text evidence="3">The sequence shown here is derived from an EMBL/GenBank/DDBJ whole genome shotgun (WGS) entry which is preliminary data.</text>
</comment>
<evidence type="ECO:0000256" key="1">
    <source>
        <dbReference type="SAM" id="MobiDB-lite"/>
    </source>
</evidence>
<dbReference type="InterPro" id="IPR036397">
    <property type="entry name" value="RNaseH_sf"/>
</dbReference>
<dbReference type="AlphaFoldDB" id="U2F949"/>
<protein>
    <submittedName>
        <fullName evidence="3">DNA polymerase protein</fullName>
        <ecNumber evidence="3">2.7.7.7</ecNumber>
    </submittedName>
</protein>
<dbReference type="InterPro" id="IPR006133">
    <property type="entry name" value="DNA-dir_DNA_pol_B_exonuc"/>
</dbReference>
<feature type="region of interest" description="Disordered" evidence="1">
    <location>
        <begin position="1"/>
        <end position="20"/>
    </location>
</feature>
<dbReference type="GO" id="GO:0003887">
    <property type="term" value="F:DNA-directed DNA polymerase activity"/>
    <property type="evidence" value="ECO:0007669"/>
    <property type="project" value="UniProtKB-EC"/>
</dbReference>
<keyword evidence="3" id="KW-0548">Nucleotidyltransferase</keyword>
<dbReference type="InterPro" id="IPR012337">
    <property type="entry name" value="RNaseH-like_sf"/>
</dbReference>
<organism evidence="3 4">
    <name type="scientific">Halorhabdus tiamatea SARL4B</name>
    <dbReference type="NCBI Taxonomy" id="1033806"/>
    <lineage>
        <taxon>Archaea</taxon>
        <taxon>Methanobacteriati</taxon>
        <taxon>Methanobacteriota</taxon>
        <taxon>Stenosarchaea group</taxon>
        <taxon>Halobacteria</taxon>
        <taxon>Halobacteriales</taxon>
        <taxon>Haloarculaceae</taxon>
        <taxon>Halorhabdus</taxon>
    </lineage>
</organism>
<reference evidence="3 4" key="1">
    <citation type="journal article" date="2011" name="J. Bacteriol.">
        <title>Genome sequence of Halorhabdus tiamatea, the first archaeon isolated from a deep-sea anoxic brine lake.</title>
        <authorList>
            <person name="Antunes A."/>
            <person name="Alam I."/>
            <person name="Bajic V.B."/>
            <person name="Stingl U."/>
        </authorList>
    </citation>
    <scope>NUCLEOTIDE SEQUENCE [LARGE SCALE GENOMIC DNA]</scope>
    <source>
        <strain evidence="3 4">SARL4B</strain>
    </source>
</reference>